<gene>
    <name evidence="1" type="ORF">HUK38_05230</name>
</gene>
<comment type="caution">
    <text evidence="1">The sequence shown here is derived from an EMBL/GenBank/DDBJ whole genome shotgun (WGS) entry which is preliminary data.</text>
</comment>
<dbReference type="AlphaFoldDB" id="A0A839HE25"/>
<evidence type="ECO:0008006" key="3">
    <source>
        <dbReference type="Google" id="ProtNLM"/>
    </source>
</evidence>
<evidence type="ECO:0000313" key="2">
    <source>
        <dbReference type="Proteomes" id="UP000548632"/>
    </source>
</evidence>
<organism evidence="1 2">
    <name type="scientific">Thiospirillum jenense</name>
    <dbReference type="NCBI Taxonomy" id="1653858"/>
    <lineage>
        <taxon>Bacteria</taxon>
        <taxon>Pseudomonadati</taxon>
        <taxon>Pseudomonadota</taxon>
        <taxon>Gammaproteobacteria</taxon>
        <taxon>Chromatiales</taxon>
        <taxon>Chromatiaceae</taxon>
        <taxon>Thiospirillum</taxon>
    </lineage>
</organism>
<proteinExistence type="predicted"/>
<dbReference type="Proteomes" id="UP000548632">
    <property type="component" value="Unassembled WGS sequence"/>
</dbReference>
<dbReference type="EMBL" id="JABVCQ010000008">
    <property type="protein sequence ID" value="MBB1125636.1"/>
    <property type="molecule type" value="Genomic_DNA"/>
</dbReference>
<keyword evidence="2" id="KW-1185">Reference proteome</keyword>
<name>A0A839HE25_9GAMM</name>
<reference evidence="1 2" key="1">
    <citation type="journal article" date="2020" name="Arch. Microbiol.">
        <title>The genome sequence of the giant phototrophic gammaproteobacterium Thiospirillum jenense gives insight into its physiological properties and phylogenetic relationships.</title>
        <authorList>
            <person name="Imhoff J.F."/>
            <person name="Meyer T.E."/>
            <person name="Kyndt J.A."/>
        </authorList>
    </citation>
    <scope>NUCLEOTIDE SEQUENCE [LARGE SCALE GENOMIC DNA]</scope>
    <source>
        <strain evidence="1 2">DSM 216</strain>
    </source>
</reference>
<protein>
    <recommendedName>
        <fullName evidence="3">DUF2607 family protein</fullName>
    </recommendedName>
</protein>
<sequence length="104" mass="11339">MSPQQLKTDRPPSPAIVALVCALLLLGQTLFALHQIEHLSHPHDGVCELCVIGNGIGSPLPVLTPQLVTVTASVTPPAYWLDTACRDQRGYHRYFPRAPPHHCS</sequence>
<evidence type="ECO:0000313" key="1">
    <source>
        <dbReference type="EMBL" id="MBB1125636.1"/>
    </source>
</evidence>
<accession>A0A839HE25</accession>
<dbReference type="RefSeq" id="WP_182583175.1">
    <property type="nucleotide sequence ID" value="NZ_JABVCQ010000008.1"/>
</dbReference>